<dbReference type="PANTHER" id="PTHR17583">
    <property type="entry name" value="PHOSPHOINOSITIDE 3-KINASE REGULATORY SUBUNIT 4"/>
    <property type="match status" value="1"/>
</dbReference>
<keyword evidence="9" id="KW-0067">ATP-binding</keyword>
<dbReference type="InterPro" id="IPR045162">
    <property type="entry name" value="Vps15-like"/>
</dbReference>
<dbReference type="InterPro" id="IPR016024">
    <property type="entry name" value="ARM-type_fold"/>
</dbReference>
<protein>
    <recommendedName>
        <fullName evidence="2">non-specific serine/threonine protein kinase</fullName>
        <ecNumber evidence="2">2.7.11.1</ecNumber>
    </recommendedName>
</protein>
<dbReference type="InterPro" id="IPR000719">
    <property type="entry name" value="Prot_kinase_dom"/>
</dbReference>
<proteinExistence type="predicted"/>
<evidence type="ECO:0000313" key="15">
    <source>
        <dbReference type="Proteomes" id="UP001359485"/>
    </source>
</evidence>
<feature type="compositionally biased region" description="Basic and acidic residues" evidence="12">
    <location>
        <begin position="1275"/>
        <end position="1305"/>
    </location>
</feature>
<feature type="repeat" description="WD" evidence="11">
    <location>
        <begin position="1302"/>
        <end position="1335"/>
    </location>
</feature>
<dbReference type="InterPro" id="IPR008271">
    <property type="entry name" value="Ser/Thr_kinase_AS"/>
</dbReference>
<evidence type="ECO:0000256" key="8">
    <source>
        <dbReference type="ARBA" id="ARBA00022777"/>
    </source>
</evidence>
<dbReference type="PANTHER" id="PTHR17583:SF0">
    <property type="entry name" value="PHOSPHOINOSITIDE 3-KINASE REGULATORY SUBUNIT 4"/>
    <property type="match status" value="1"/>
</dbReference>
<dbReference type="PROSITE" id="PS50082">
    <property type="entry name" value="WD_REPEATS_2"/>
    <property type="match status" value="2"/>
</dbReference>
<dbReference type="EMBL" id="JAWJWF010000047">
    <property type="protein sequence ID" value="KAK6622434.1"/>
    <property type="molecule type" value="Genomic_DNA"/>
</dbReference>
<comment type="caution">
    <text evidence="14">The sequence shown here is derived from an EMBL/GenBank/DDBJ whole genome shotgun (WGS) entry which is preliminary data.</text>
</comment>
<dbReference type="Pfam" id="PF22956">
    <property type="entry name" value="VPS15-like_hel"/>
    <property type="match status" value="1"/>
</dbReference>
<keyword evidence="6" id="KW-0677">Repeat</keyword>
<evidence type="ECO:0000256" key="11">
    <source>
        <dbReference type="PROSITE-ProRule" id="PRU00221"/>
    </source>
</evidence>
<gene>
    <name evidence="14" type="ORF">RUM44_002245</name>
</gene>
<evidence type="ECO:0000256" key="2">
    <source>
        <dbReference type="ARBA" id="ARBA00012513"/>
    </source>
</evidence>
<organism evidence="14 15">
    <name type="scientific">Polyplax serrata</name>
    <name type="common">Common mouse louse</name>
    <dbReference type="NCBI Taxonomy" id="468196"/>
    <lineage>
        <taxon>Eukaryota</taxon>
        <taxon>Metazoa</taxon>
        <taxon>Ecdysozoa</taxon>
        <taxon>Arthropoda</taxon>
        <taxon>Hexapoda</taxon>
        <taxon>Insecta</taxon>
        <taxon>Pterygota</taxon>
        <taxon>Neoptera</taxon>
        <taxon>Paraneoptera</taxon>
        <taxon>Psocodea</taxon>
        <taxon>Troctomorpha</taxon>
        <taxon>Phthiraptera</taxon>
        <taxon>Anoplura</taxon>
        <taxon>Polyplacidae</taxon>
        <taxon>Polyplax</taxon>
    </lineage>
</organism>
<feature type="compositionally biased region" description="Basic and acidic residues" evidence="12">
    <location>
        <begin position="822"/>
        <end position="834"/>
    </location>
</feature>
<dbReference type="SMART" id="SM00320">
    <property type="entry name" value="WD40"/>
    <property type="match status" value="5"/>
</dbReference>
<dbReference type="Gene3D" id="1.25.10.10">
    <property type="entry name" value="Leucine-rich Repeat Variant"/>
    <property type="match status" value="1"/>
</dbReference>
<name>A0ABR1ANV4_POLSC</name>
<dbReference type="Pfam" id="PF00069">
    <property type="entry name" value="Pkinase"/>
    <property type="match status" value="1"/>
</dbReference>
<evidence type="ECO:0000256" key="6">
    <source>
        <dbReference type="ARBA" id="ARBA00022737"/>
    </source>
</evidence>
<feature type="repeat" description="WD" evidence="11">
    <location>
        <begin position="954"/>
        <end position="986"/>
    </location>
</feature>
<keyword evidence="15" id="KW-1185">Reference proteome</keyword>
<accession>A0ABR1ANV4</accession>
<dbReference type="InterPro" id="IPR036322">
    <property type="entry name" value="WD40_repeat_dom_sf"/>
</dbReference>
<dbReference type="EC" id="2.7.11.1" evidence="2"/>
<feature type="region of interest" description="Disordered" evidence="12">
    <location>
        <begin position="822"/>
        <end position="841"/>
    </location>
</feature>
<reference evidence="14 15" key="1">
    <citation type="submission" date="2023-09" db="EMBL/GenBank/DDBJ databases">
        <title>Genomes of two closely related lineages of the louse Polyplax serrata with different host specificities.</title>
        <authorList>
            <person name="Martinu J."/>
            <person name="Tarabai H."/>
            <person name="Stefka J."/>
            <person name="Hypsa V."/>
        </authorList>
    </citation>
    <scope>NUCLEOTIDE SEQUENCE [LARGE SCALE GENOMIC DNA]</scope>
    <source>
        <strain evidence="14">98ZLc_SE</strain>
    </source>
</reference>
<evidence type="ECO:0000256" key="4">
    <source>
        <dbReference type="ARBA" id="ARBA00022574"/>
    </source>
</evidence>
<keyword evidence="4 11" id="KW-0853">WD repeat</keyword>
<dbReference type="Proteomes" id="UP001359485">
    <property type="component" value="Unassembled WGS sequence"/>
</dbReference>
<evidence type="ECO:0000313" key="14">
    <source>
        <dbReference type="EMBL" id="KAK6622434.1"/>
    </source>
</evidence>
<keyword evidence="7" id="KW-0547">Nucleotide-binding</keyword>
<keyword evidence="8" id="KW-0418">Kinase</keyword>
<dbReference type="Gene3D" id="1.10.510.10">
    <property type="entry name" value="Transferase(Phosphotransferase) domain 1"/>
    <property type="match status" value="1"/>
</dbReference>
<dbReference type="PROSITE" id="PS00108">
    <property type="entry name" value="PROTEIN_KINASE_ST"/>
    <property type="match status" value="1"/>
</dbReference>
<evidence type="ECO:0000256" key="12">
    <source>
        <dbReference type="SAM" id="MobiDB-lite"/>
    </source>
</evidence>
<evidence type="ECO:0000256" key="9">
    <source>
        <dbReference type="ARBA" id="ARBA00022840"/>
    </source>
</evidence>
<evidence type="ECO:0000256" key="3">
    <source>
        <dbReference type="ARBA" id="ARBA00022527"/>
    </source>
</evidence>
<dbReference type="CDD" id="cd13980">
    <property type="entry name" value="STKc_Vps15"/>
    <property type="match status" value="1"/>
</dbReference>
<dbReference type="InterPro" id="IPR011009">
    <property type="entry name" value="Kinase-like_dom_sf"/>
</dbReference>
<dbReference type="SUPFAM" id="SSF50978">
    <property type="entry name" value="WD40 repeat-like"/>
    <property type="match status" value="1"/>
</dbReference>
<dbReference type="InterPro" id="IPR011989">
    <property type="entry name" value="ARM-like"/>
</dbReference>
<evidence type="ECO:0000256" key="1">
    <source>
        <dbReference type="ARBA" id="ARBA00004419"/>
    </source>
</evidence>
<feature type="repeat" description="HEAT" evidence="10">
    <location>
        <begin position="403"/>
        <end position="440"/>
    </location>
</feature>
<dbReference type="PROSITE" id="PS50294">
    <property type="entry name" value="WD_REPEATS_REGION"/>
    <property type="match status" value="2"/>
</dbReference>
<dbReference type="PROSITE" id="PS50011">
    <property type="entry name" value="PROTEIN_KINASE_DOM"/>
    <property type="match status" value="1"/>
</dbReference>
<feature type="domain" description="Protein kinase" evidence="13">
    <location>
        <begin position="26"/>
        <end position="309"/>
    </location>
</feature>
<dbReference type="InterPro" id="IPR055231">
    <property type="entry name" value="2AA_helical"/>
</dbReference>
<evidence type="ECO:0000256" key="5">
    <source>
        <dbReference type="ARBA" id="ARBA00022679"/>
    </source>
</evidence>
<evidence type="ECO:0000256" key="7">
    <source>
        <dbReference type="ARBA" id="ARBA00022741"/>
    </source>
</evidence>
<evidence type="ECO:0000256" key="10">
    <source>
        <dbReference type="PROSITE-ProRule" id="PRU00103"/>
    </source>
</evidence>
<dbReference type="Pfam" id="PF00400">
    <property type="entry name" value="WD40"/>
    <property type="match status" value="2"/>
</dbReference>
<dbReference type="InterPro" id="IPR001680">
    <property type="entry name" value="WD40_rpt"/>
</dbReference>
<dbReference type="PROSITE" id="PS50077">
    <property type="entry name" value="HEAT_REPEAT"/>
    <property type="match status" value="1"/>
</dbReference>
<keyword evidence="5" id="KW-0808">Transferase</keyword>
<sequence length="1335" mass="149657">MGNQLVGIAPSQIFPVEHYLTDHPDLKFDVNLGSTRFFKVARAKSQEGLVVVKVFVIHDPSLPLSTYRNGIEEIRTKLASAVNCLPFQKTILQDRAGFIIREYVKSSLYDKISTRPFLTSIQKKFMAFQILYALHQCHKVGVCHGDIKLENLMVTSWNWILLTDFASYKPSYLPEDNPADYSYFFDTSRRRSCYIAPERFNNKLSKGSTLFEEGLVKGELTPAMDIFSAGCALIELYNEGQPPFNLSQLLSYRVNEYNPKRHLEKIEDEGMRNLLTHMIQKEPSARSSAEIYLDQARGTVFPEYFYSFLQGYMLMFSAAQPIMSPDEKIARLKSDIKNVVEMLCKEKDQNKETKEGSDGLVIITTLVTSCIRALHHSSSKLQALEVLLELAKYSSTENILDRIVPYIFHLIQDPVPRVRILSIHTLTKVLGLVKNVPSSDANIFPEYVLPGLAPLTTDPVILVRSAYAQNIADLAEIALGYIESSQNSNQSFKPSEMPKLSYEAELQILRDMIQQTVSSLLADPENIVKITLAEYGITRLCVFFGKQKANDVLLSHLITFLNDKNDKQLRGSFFDCLVGVVSYVGVYSSAIVTPLLQQGLSDPEEFIIVKSINAMKELIKLNLLSKASVYQLLQDTACFLVHPNLWIRHAVAGFIAAIAVTLDTVDVQCKVVNHLSNYFKTPVIQVNKEYLILNALIDPVPRDVYDIVLKCQDIEILLHTLNERQKSRNLVKAGHVPQYISIPLTIKTVFRRLISEGMNDLVEDQLISMGKHLLKMHKHKAIANEGKLVNLSETNGRLNLALLNVPVNAHCANLKTENPKEYQDVNRKRGDKGSRFSPELQSNVGMNSEWQHMFGTSDAQVSQSSKTVTTSGTLDVPVSPLYSLISDADQSLHEKSYIQYRCAPCKSELRKLIGRKQEMYNKTTRAREMAEQAAWGPHIPPPGWRLKGTLVAHLHEHRSSVNKLVPLPGKGKFASCSNDGCIRLWDCVKMEGKNIANRSKLLYNRQTGALIGLTLCENNESLASASANGSIFVMRIESSSNKVTLLHSRQLNMQEDGSAVDINYLDSSSQSVLVYATMYGSLVGWDLRKPGTAWKLDNDLKHGVITSFCLDSQQCWAAVATSSGYHTAWDLRFQLAIANWLHPAGRVRKVICHPTEKSWILSAVQGNNEVSVWNMETKTRQAVLWGSTTPPLSKSSTNSPSVCAMYAGEMDRSPFLFTGGTDMRLRYWDLANSTESHLVVPSALDTVNSSSFSYEQRVIDGMNVVHEIALKPRSGLDEPSKFDEMKKGPFDESRGRGTEAPHPGHQDAITNIEMCQATQCFLLTSSRNGVIKVWK</sequence>
<feature type="region of interest" description="Disordered" evidence="12">
    <location>
        <begin position="1275"/>
        <end position="1306"/>
    </location>
</feature>
<dbReference type="SUPFAM" id="SSF56112">
    <property type="entry name" value="Protein kinase-like (PK-like)"/>
    <property type="match status" value="1"/>
</dbReference>
<comment type="subcellular location">
    <subcellularLocation>
        <location evidence="1">Cytoplasmic vesicle</location>
        <location evidence="1">Autophagosome</location>
    </subcellularLocation>
</comment>
<keyword evidence="3" id="KW-0723">Serine/threonine-protein kinase</keyword>
<dbReference type="SMART" id="SM00220">
    <property type="entry name" value="S_TKc"/>
    <property type="match status" value="1"/>
</dbReference>
<dbReference type="InterPro" id="IPR015943">
    <property type="entry name" value="WD40/YVTN_repeat-like_dom_sf"/>
</dbReference>
<dbReference type="SUPFAM" id="SSF48371">
    <property type="entry name" value="ARM repeat"/>
    <property type="match status" value="1"/>
</dbReference>
<dbReference type="Gene3D" id="2.130.10.10">
    <property type="entry name" value="YVTN repeat-like/Quinoprotein amine dehydrogenase"/>
    <property type="match status" value="3"/>
</dbReference>
<dbReference type="InterPro" id="IPR021133">
    <property type="entry name" value="HEAT_type_2"/>
</dbReference>
<evidence type="ECO:0000259" key="13">
    <source>
        <dbReference type="PROSITE" id="PS50011"/>
    </source>
</evidence>